<proteinExistence type="predicted"/>
<accession>A0AAW0ZQ68</accession>
<name>A0AAW0ZQ68_9HYME</name>
<dbReference type="Proteomes" id="UP001432146">
    <property type="component" value="Unassembled WGS sequence"/>
</dbReference>
<protein>
    <submittedName>
        <fullName evidence="1">Uncharacterized protein</fullName>
    </submittedName>
</protein>
<organism evidence="1 2">
    <name type="scientific">Tetragonisca angustula</name>
    <dbReference type="NCBI Taxonomy" id="166442"/>
    <lineage>
        <taxon>Eukaryota</taxon>
        <taxon>Metazoa</taxon>
        <taxon>Ecdysozoa</taxon>
        <taxon>Arthropoda</taxon>
        <taxon>Hexapoda</taxon>
        <taxon>Insecta</taxon>
        <taxon>Pterygota</taxon>
        <taxon>Neoptera</taxon>
        <taxon>Endopterygota</taxon>
        <taxon>Hymenoptera</taxon>
        <taxon>Apocrita</taxon>
        <taxon>Aculeata</taxon>
        <taxon>Apoidea</taxon>
        <taxon>Anthophila</taxon>
        <taxon>Apidae</taxon>
        <taxon>Tetragonisca</taxon>
    </lineage>
</organism>
<dbReference type="AlphaFoldDB" id="A0AAW0ZQ68"/>
<sequence length="123" mass="13273">MWPFHPSPPSSATTGGGFHLERSFASVREFFDSLPISKNQQILMDTPSGCRSLFATLESILALAAFSVVSVASRNSYLAGWLAGGCYTGSGELLPNNLPIRPLTLLAFRGNIAQMVLDVMKPR</sequence>
<evidence type="ECO:0000313" key="1">
    <source>
        <dbReference type="EMBL" id="KAK9299840.1"/>
    </source>
</evidence>
<dbReference type="EMBL" id="JAWNGG020000139">
    <property type="protein sequence ID" value="KAK9299840.1"/>
    <property type="molecule type" value="Genomic_DNA"/>
</dbReference>
<comment type="caution">
    <text evidence="1">The sequence shown here is derived from an EMBL/GenBank/DDBJ whole genome shotgun (WGS) entry which is preliminary data.</text>
</comment>
<evidence type="ECO:0000313" key="2">
    <source>
        <dbReference type="Proteomes" id="UP001432146"/>
    </source>
</evidence>
<keyword evidence="2" id="KW-1185">Reference proteome</keyword>
<reference evidence="1 2" key="1">
    <citation type="submission" date="2024-05" db="EMBL/GenBank/DDBJ databases">
        <title>The nuclear and mitochondrial genome assemblies of Tetragonisca angustula (Apidae: Meliponini), a tiny yet remarkable pollinator in the Neotropics.</title>
        <authorList>
            <person name="Ferrari R."/>
            <person name="Ricardo P.C."/>
            <person name="Dias F.C."/>
            <person name="Araujo N.S."/>
            <person name="Soares D.O."/>
            <person name="Zhou Q.-S."/>
            <person name="Zhu C.-D."/>
            <person name="Coutinho L."/>
            <person name="Airas M.C."/>
            <person name="Batista T.M."/>
        </authorList>
    </citation>
    <scope>NUCLEOTIDE SEQUENCE [LARGE SCALE GENOMIC DNA]</scope>
    <source>
        <strain evidence="1">ASF017062</strain>
        <tissue evidence="1">Abdomen</tissue>
    </source>
</reference>
<gene>
    <name evidence="1" type="ORF">QLX08_007240</name>
</gene>